<dbReference type="Pfam" id="PF05904">
    <property type="entry name" value="DUF863"/>
    <property type="match status" value="1"/>
</dbReference>
<dbReference type="PANTHER" id="PTHR33167">
    <property type="entry name" value="TRANSCRIPTION FACTOR, PUTATIVE (DUF863)-RELATED"/>
    <property type="match status" value="1"/>
</dbReference>
<dbReference type="EMBL" id="KB870806">
    <property type="protein sequence ID" value="EOA35312.1"/>
    <property type="molecule type" value="Genomic_DNA"/>
</dbReference>
<dbReference type="STRING" id="81985.R0GHG4"/>
<protein>
    <submittedName>
        <fullName evidence="2">Uncharacterized protein</fullName>
    </submittedName>
</protein>
<gene>
    <name evidence="2" type="ORF">CARUB_v10020486mg</name>
</gene>
<evidence type="ECO:0000313" key="3">
    <source>
        <dbReference type="Proteomes" id="UP000029121"/>
    </source>
</evidence>
<feature type="compositionally biased region" description="Basic and acidic residues" evidence="1">
    <location>
        <begin position="341"/>
        <end position="351"/>
    </location>
</feature>
<evidence type="ECO:0000256" key="1">
    <source>
        <dbReference type="SAM" id="MobiDB-lite"/>
    </source>
</evidence>
<name>R0GHG4_9BRAS</name>
<keyword evidence="3" id="KW-1185">Reference proteome</keyword>
<accession>R0GHG4</accession>
<dbReference type="eggNOG" id="ENOG502R5G8">
    <property type="taxonomic scope" value="Eukaryota"/>
</dbReference>
<reference evidence="3" key="1">
    <citation type="journal article" date="2013" name="Nat. Genet.">
        <title>The Capsella rubella genome and the genomic consequences of rapid mating system evolution.</title>
        <authorList>
            <person name="Slotte T."/>
            <person name="Hazzouri K.M."/>
            <person name="Agren J.A."/>
            <person name="Koenig D."/>
            <person name="Maumus F."/>
            <person name="Guo Y.L."/>
            <person name="Steige K."/>
            <person name="Platts A.E."/>
            <person name="Escobar J.S."/>
            <person name="Newman L.K."/>
            <person name="Wang W."/>
            <person name="Mandakova T."/>
            <person name="Vello E."/>
            <person name="Smith L.M."/>
            <person name="Henz S.R."/>
            <person name="Steffen J."/>
            <person name="Takuno S."/>
            <person name="Brandvain Y."/>
            <person name="Coop G."/>
            <person name="Andolfatto P."/>
            <person name="Hu T.T."/>
            <person name="Blanchette M."/>
            <person name="Clark R.M."/>
            <person name="Quesneville H."/>
            <person name="Nordborg M."/>
            <person name="Gaut B.S."/>
            <person name="Lysak M.A."/>
            <person name="Jenkins J."/>
            <person name="Grimwood J."/>
            <person name="Chapman J."/>
            <person name="Prochnik S."/>
            <person name="Shu S."/>
            <person name="Rokhsar D."/>
            <person name="Schmutz J."/>
            <person name="Weigel D."/>
            <person name="Wright S.I."/>
        </authorList>
    </citation>
    <scope>NUCLEOTIDE SEQUENCE [LARGE SCALE GENOMIC DNA]</scope>
    <source>
        <strain evidence="3">cv. Monte Gargano</strain>
    </source>
</reference>
<dbReference type="InterPro" id="IPR008581">
    <property type="entry name" value="DUF863_pln"/>
</dbReference>
<dbReference type="AlphaFoldDB" id="R0GHG4"/>
<dbReference type="KEGG" id="crb:17894856"/>
<evidence type="ECO:0000313" key="2">
    <source>
        <dbReference type="EMBL" id="EOA35312.1"/>
    </source>
</evidence>
<dbReference type="Proteomes" id="UP000029121">
    <property type="component" value="Unassembled WGS sequence"/>
</dbReference>
<proteinExistence type="predicted"/>
<feature type="region of interest" description="Disordered" evidence="1">
    <location>
        <begin position="341"/>
        <end position="375"/>
    </location>
</feature>
<sequence>MLYKKRFETYEESSKHSQIRMVTLFGQQLSCQVYIAKGESLASGSCLNSMMKNCDPQLPANHESFKYLEFDSIRCSQDTLDRSFPLRTEANGSRLFGKKSEKVNISDGSYLLDLNETPANEPVSNDHQCFFQDLNIPYTEETELSCEKSGLDGVHEKDCSASPASCCEKSGLDSVHEKDCSASPASCCTVENNSRTELEDSCELIDNAAECLLQLSAGLFNRSQDFSLELGSTSISSSQDQECLNKQETGVQEPARSCDSFELHTLRIKETIPEEICYVSSKTKEDDLSNKKESRVKLRRGRRMKNFQKEILPELVSLSRHEIQEDINILETVLRSREYKKMQGKTKDGKCRPNPRNNNKGLTQRYIGRRRRQAR</sequence>
<organism evidence="2 3">
    <name type="scientific">Capsella rubella</name>
    <dbReference type="NCBI Taxonomy" id="81985"/>
    <lineage>
        <taxon>Eukaryota</taxon>
        <taxon>Viridiplantae</taxon>
        <taxon>Streptophyta</taxon>
        <taxon>Embryophyta</taxon>
        <taxon>Tracheophyta</taxon>
        <taxon>Spermatophyta</taxon>
        <taxon>Magnoliopsida</taxon>
        <taxon>eudicotyledons</taxon>
        <taxon>Gunneridae</taxon>
        <taxon>Pentapetalae</taxon>
        <taxon>rosids</taxon>
        <taxon>malvids</taxon>
        <taxon>Brassicales</taxon>
        <taxon>Brassicaceae</taxon>
        <taxon>Camelineae</taxon>
        <taxon>Capsella</taxon>
    </lineage>
</organism>
<dbReference type="PANTHER" id="PTHR33167:SF29">
    <property type="entry name" value="T28K15.14 PROTEIN"/>
    <property type="match status" value="1"/>
</dbReference>
<dbReference type="OrthoDB" id="786875at2759"/>